<proteinExistence type="predicted"/>
<gene>
    <name evidence="2" type="ORF">PCANC_00918</name>
</gene>
<evidence type="ECO:0000313" key="2">
    <source>
        <dbReference type="EMBL" id="PLW58256.1"/>
    </source>
</evidence>
<dbReference type="EMBL" id="PGCJ01000004">
    <property type="protein sequence ID" value="PLW58256.1"/>
    <property type="molecule type" value="Genomic_DNA"/>
</dbReference>
<accession>A0A2N5W7N6</accession>
<reference evidence="2 3" key="1">
    <citation type="submission" date="2017-11" db="EMBL/GenBank/DDBJ databases">
        <title>De novo assembly and phasing of dikaryotic genomes from two isolates of Puccinia coronata f. sp. avenae, the causal agent of oat crown rust.</title>
        <authorList>
            <person name="Miller M.E."/>
            <person name="Zhang Y."/>
            <person name="Omidvar V."/>
            <person name="Sperschneider J."/>
            <person name="Schwessinger B."/>
            <person name="Raley C."/>
            <person name="Palmer J.M."/>
            <person name="Garnica D."/>
            <person name="Upadhyaya N."/>
            <person name="Rathjen J."/>
            <person name="Taylor J.M."/>
            <person name="Park R.F."/>
            <person name="Dodds P.N."/>
            <person name="Hirsch C.D."/>
            <person name="Kianian S.F."/>
            <person name="Figueroa M."/>
        </authorList>
    </citation>
    <scope>NUCLEOTIDE SEQUENCE [LARGE SCALE GENOMIC DNA]</scope>
    <source>
        <strain evidence="2">12NC29</strain>
    </source>
</reference>
<dbReference type="PROSITE" id="PS51257">
    <property type="entry name" value="PROKAR_LIPOPROTEIN"/>
    <property type="match status" value="1"/>
</dbReference>
<feature type="region of interest" description="Disordered" evidence="1">
    <location>
        <begin position="1"/>
        <end position="56"/>
    </location>
</feature>
<keyword evidence="3" id="KW-1185">Reference proteome</keyword>
<comment type="caution">
    <text evidence="2">The sequence shown here is derived from an EMBL/GenBank/DDBJ whole genome shotgun (WGS) entry which is preliminary data.</text>
</comment>
<protein>
    <submittedName>
        <fullName evidence="2">Uncharacterized protein</fullName>
    </submittedName>
</protein>
<sequence>MLRSQPGHRTVGNKLGAPPGTSGINQSTTAACPISSWDRLHRTSRDRSDKSVRPVGSCFGRTVPVRPPVKHGCLSTAQTAVFDRLMPALWDTVPKPPLRRHRSPGRTGCTCNRCCHRRSLMTTLHKLLGTAPAPRAVSRAQHKTAPVVAIVPPLGCSRSQCWYYGYQEYCPGVNLRMSG</sequence>
<evidence type="ECO:0000256" key="1">
    <source>
        <dbReference type="SAM" id="MobiDB-lite"/>
    </source>
</evidence>
<dbReference type="AlphaFoldDB" id="A0A2N5W7N6"/>
<organism evidence="2 3">
    <name type="scientific">Puccinia coronata f. sp. avenae</name>
    <dbReference type="NCBI Taxonomy" id="200324"/>
    <lineage>
        <taxon>Eukaryota</taxon>
        <taxon>Fungi</taxon>
        <taxon>Dikarya</taxon>
        <taxon>Basidiomycota</taxon>
        <taxon>Pucciniomycotina</taxon>
        <taxon>Pucciniomycetes</taxon>
        <taxon>Pucciniales</taxon>
        <taxon>Pucciniaceae</taxon>
        <taxon>Puccinia</taxon>
    </lineage>
</organism>
<feature type="compositionally biased region" description="Basic and acidic residues" evidence="1">
    <location>
        <begin position="38"/>
        <end position="52"/>
    </location>
</feature>
<dbReference type="Proteomes" id="UP000235388">
    <property type="component" value="Unassembled WGS sequence"/>
</dbReference>
<name>A0A2N5W7N6_9BASI</name>
<evidence type="ECO:0000313" key="3">
    <source>
        <dbReference type="Proteomes" id="UP000235388"/>
    </source>
</evidence>